<feature type="compositionally biased region" description="Polar residues" evidence="2">
    <location>
        <begin position="564"/>
        <end position="584"/>
    </location>
</feature>
<feature type="compositionally biased region" description="Pro residues" evidence="2">
    <location>
        <begin position="992"/>
        <end position="1023"/>
    </location>
</feature>
<feature type="compositionally biased region" description="Polar residues" evidence="2">
    <location>
        <begin position="189"/>
        <end position="204"/>
    </location>
</feature>
<reference evidence="4 5" key="1">
    <citation type="submission" date="2019-09" db="EMBL/GenBank/DDBJ databases">
        <title>Bird 10,000 Genomes (B10K) Project - Family phase.</title>
        <authorList>
            <person name="Zhang G."/>
        </authorList>
    </citation>
    <scope>NUCLEOTIDE SEQUENCE [LARGE SCALE GENOMIC DNA]</scope>
    <source>
        <strain evidence="4">B10K-MSB-03</strain>
    </source>
</reference>
<name>A0A7K7BBH6_9AVES</name>
<dbReference type="InterPro" id="IPR003598">
    <property type="entry name" value="Ig_sub2"/>
</dbReference>
<dbReference type="InterPro" id="IPR007110">
    <property type="entry name" value="Ig-like_dom"/>
</dbReference>
<dbReference type="PANTHER" id="PTHR10075">
    <property type="entry name" value="BASIGIN RELATED"/>
    <property type="match status" value="1"/>
</dbReference>
<sequence>EDGRIIVLKTGTFTLRTADSFDTGLYHCIGTNYADADILTFRITVVDPYEEHTQVNGAQVSTFVGDVLHLPCPATAVPDASISWVLPEHVILHHSVGNKHIFENGTLKIQSVTKQDSGYFRCVAANQYGVDLLVFQVHVKMDKTMPQKKPVAVGEREGEEGSGNVMLVPDTRRENSLASLATLTAPRESATSAPGEQTLQSASRRNSHGKTTYRRHRDKASRRFRGHRRQFLSSARRVDPQRWAALLEKTKRNSTLTEKQTIVPTNLPIQALKSSKVSEDEEETSGDPTSPELESVVGATKTLSVSPLGKAVENKATAELPTATSSTAARKTSAWIADMVTPAASPLSQSVSPVTRRPQTYLKPIVTSPKSQDRSDLSKTPVQGTEQSAVSYGASRTSTIFSAGHRLVYSEENNSQYLKFVSVTPMASAAATSKHVTPTKKAENLLVFAESIDKTLTKTDPQGSAVTVSEPVKESGFMNIHSTRKLLTPKLLGSANTTHGQVQLFGDVTTHTPQARQQHGRRRKISVRRRIVRPDRIPGLNEHRYNLGSPGSTRGRAAAIPGVQPTTEHFSNRLTVNNSDSSLNPHSPETPLSPSSTTNGQLEHPVGAHGDTALLLEEKIELTARQETASTVVPVITEDTRADPQWKSEGSSQTNSIQPVTLEPPPTIHMPHVAAEITHTVSTEISPTFDPISPSVQSRLSSKNYPMGKTTWEGAFGSDTDRAVLKKLAQDYTEVLPSREASSAPPTTTAALRTPDASRLDWARVPGEETRAAALPSPTDAVRGDRGAWGKRAPGAGLPARTSAVAAEAARAASPGPTAAARPHGGMLGAGRRRGQRRRRPQQGPASPRVAVSTVAVNTGPRSAQAGRPAAALASAQPPPAARSRAASPAAGPTAAPGTDAPVTRTAAPHSTATPAPAVTPPVPAVTPPVPSTPAVTPSVPPTPAVTPSVPPTPAVTPPVPPTPAMTPTAAAVTPPVPPTPAMTPTAAAVTPPVPPAPAMEPPVPAMPPHSPAPAVPPAAPAA</sequence>
<dbReference type="PROSITE" id="PS50835">
    <property type="entry name" value="IG_LIKE"/>
    <property type="match status" value="1"/>
</dbReference>
<feature type="region of interest" description="Disordered" evidence="2">
    <location>
        <begin position="737"/>
        <end position="1023"/>
    </location>
</feature>
<dbReference type="AlphaFoldDB" id="A0A7K7BBH6"/>
<feature type="compositionally biased region" description="Pro residues" evidence="2">
    <location>
        <begin position="918"/>
        <end position="932"/>
    </location>
</feature>
<dbReference type="GO" id="GO:0007411">
    <property type="term" value="P:axon guidance"/>
    <property type="evidence" value="ECO:0007669"/>
    <property type="project" value="TreeGrafter"/>
</dbReference>
<dbReference type="Pfam" id="PF13927">
    <property type="entry name" value="Ig_3"/>
    <property type="match status" value="1"/>
</dbReference>
<keyword evidence="1" id="KW-0393">Immunoglobulin domain</keyword>
<evidence type="ECO:0000256" key="1">
    <source>
        <dbReference type="ARBA" id="ARBA00023319"/>
    </source>
</evidence>
<proteinExistence type="predicted"/>
<dbReference type="SMART" id="SM00408">
    <property type="entry name" value="IGc2"/>
    <property type="match status" value="1"/>
</dbReference>
<feature type="region of interest" description="Disordered" evidence="2">
    <location>
        <begin position="183"/>
        <end position="224"/>
    </location>
</feature>
<dbReference type="Gene3D" id="2.60.40.10">
    <property type="entry name" value="Immunoglobulins"/>
    <property type="match status" value="1"/>
</dbReference>
<feature type="compositionally biased region" description="Basic residues" evidence="2">
    <location>
        <begin position="205"/>
        <end position="224"/>
    </location>
</feature>
<dbReference type="InterPro" id="IPR003599">
    <property type="entry name" value="Ig_sub"/>
</dbReference>
<feature type="non-terminal residue" evidence="4">
    <location>
        <position position="1"/>
    </location>
</feature>
<dbReference type="GO" id="GO:0005886">
    <property type="term" value="C:plasma membrane"/>
    <property type="evidence" value="ECO:0007669"/>
    <property type="project" value="TreeGrafter"/>
</dbReference>
<dbReference type="Proteomes" id="UP000531938">
    <property type="component" value="Unassembled WGS sequence"/>
</dbReference>
<comment type="caution">
    <text evidence="4">The sequence shown here is derived from an EMBL/GenBank/DDBJ whole genome shotgun (WGS) entry which is preliminary data.</text>
</comment>
<protein>
    <submittedName>
        <fullName evidence="4">IGS10 protein</fullName>
    </submittedName>
</protein>
<feature type="compositionally biased region" description="Low complexity" evidence="2">
    <location>
        <begin position="799"/>
        <end position="823"/>
    </location>
</feature>
<feature type="region of interest" description="Disordered" evidence="2">
    <location>
        <begin position="641"/>
        <end position="666"/>
    </location>
</feature>
<dbReference type="InterPro" id="IPR013783">
    <property type="entry name" value="Ig-like_fold"/>
</dbReference>
<dbReference type="PANTHER" id="PTHR10075:SF103">
    <property type="entry name" value="ROUNDABOUT HOMOLOG 4"/>
    <property type="match status" value="1"/>
</dbReference>
<feature type="compositionally biased region" description="Pro residues" evidence="2">
    <location>
        <begin position="939"/>
        <end position="965"/>
    </location>
</feature>
<feature type="region of interest" description="Disordered" evidence="2">
    <location>
        <begin position="146"/>
        <end position="171"/>
    </location>
</feature>
<organism evidence="4 5">
    <name type="scientific">Nothoprocta ornata</name>
    <dbReference type="NCBI Taxonomy" id="83376"/>
    <lineage>
        <taxon>Eukaryota</taxon>
        <taxon>Metazoa</taxon>
        <taxon>Chordata</taxon>
        <taxon>Craniata</taxon>
        <taxon>Vertebrata</taxon>
        <taxon>Euteleostomi</taxon>
        <taxon>Archelosauria</taxon>
        <taxon>Archosauria</taxon>
        <taxon>Dinosauria</taxon>
        <taxon>Saurischia</taxon>
        <taxon>Theropoda</taxon>
        <taxon>Coelurosauria</taxon>
        <taxon>Aves</taxon>
        <taxon>Palaeognathae</taxon>
        <taxon>Tinamiformes</taxon>
        <taxon>Tinamidae</taxon>
        <taxon>Nothoprocta</taxon>
    </lineage>
</organism>
<feature type="region of interest" description="Disordered" evidence="2">
    <location>
        <begin position="539"/>
        <end position="606"/>
    </location>
</feature>
<evidence type="ECO:0000256" key="2">
    <source>
        <dbReference type="SAM" id="MobiDB-lite"/>
    </source>
</evidence>
<feature type="compositionally biased region" description="Polar residues" evidence="2">
    <location>
        <begin position="378"/>
        <end position="390"/>
    </location>
</feature>
<dbReference type="GO" id="GO:0070593">
    <property type="term" value="P:dendrite self-avoidance"/>
    <property type="evidence" value="ECO:0007669"/>
    <property type="project" value="TreeGrafter"/>
</dbReference>
<evidence type="ECO:0000313" key="5">
    <source>
        <dbReference type="Proteomes" id="UP000531938"/>
    </source>
</evidence>
<feature type="compositionally biased region" description="Basic and acidic residues" evidence="2">
    <location>
        <begin position="756"/>
        <end position="771"/>
    </location>
</feature>
<evidence type="ECO:0000313" key="4">
    <source>
        <dbReference type="EMBL" id="NWY05811.1"/>
    </source>
</evidence>
<feature type="compositionally biased region" description="Low complexity" evidence="2">
    <location>
        <begin position="585"/>
        <end position="598"/>
    </location>
</feature>
<feature type="region of interest" description="Disordered" evidence="2">
    <location>
        <begin position="346"/>
        <end position="390"/>
    </location>
</feature>
<accession>A0A7K7BBH6</accession>
<gene>
    <name evidence="4" type="primary">Igsf10_1</name>
    <name evidence="4" type="ORF">NOTORN_R14846</name>
</gene>
<dbReference type="GO" id="GO:0030424">
    <property type="term" value="C:axon"/>
    <property type="evidence" value="ECO:0007669"/>
    <property type="project" value="TreeGrafter"/>
</dbReference>
<dbReference type="InterPro" id="IPR036179">
    <property type="entry name" value="Ig-like_dom_sf"/>
</dbReference>
<dbReference type="GO" id="GO:0098632">
    <property type="term" value="F:cell-cell adhesion mediator activity"/>
    <property type="evidence" value="ECO:0007669"/>
    <property type="project" value="TreeGrafter"/>
</dbReference>
<dbReference type="CDD" id="cd00096">
    <property type="entry name" value="Ig"/>
    <property type="match status" value="1"/>
</dbReference>
<dbReference type="SUPFAM" id="SSF48726">
    <property type="entry name" value="Immunoglobulin"/>
    <property type="match status" value="2"/>
</dbReference>
<evidence type="ECO:0000259" key="3">
    <source>
        <dbReference type="PROSITE" id="PS50835"/>
    </source>
</evidence>
<dbReference type="SMART" id="SM00409">
    <property type="entry name" value="IG"/>
    <property type="match status" value="1"/>
</dbReference>
<dbReference type="EMBL" id="VZSH01000268">
    <property type="protein sequence ID" value="NWY05811.1"/>
    <property type="molecule type" value="Genomic_DNA"/>
</dbReference>
<feature type="compositionally biased region" description="Polar residues" evidence="2">
    <location>
        <begin position="648"/>
        <end position="659"/>
    </location>
</feature>
<feature type="compositionally biased region" description="Low complexity" evidence="2">
    <location>
        <begin position="738"/>
        <end position="755"/>
    </location>
</feature>
<feature type="compositionally biased region" description="Basic residues" evidence="2">
    <location>
        <begin position="831"/>
        <end position="841"/>
    </location>
</feature>
<feature type="compositionally biased region" description="Low complexity" evidence="2">
    <location>
        <begin position="860"/>
        <end position="917"/>
    </location>
</feature>
<dbReference type="GO" id="GO:0007156">
    <property type="term" value="P:homophilic cell adhesion via plasma membrane adhesion molecules"/>
    <property type="evidence" value="ECO:0007669"/>
    <property type="project" value="TreeGrafter"/>
</dbReference>
<feature type="domain" description="Ig-like" evidence="3">
    <location>
        <begin position="48"/>
        <end position="126"/>
    </location>
</feature>
<feature type="region of interest" description="Disordered" evidence="2">
    <location>
        <begin position="273"/>
        <end position="294"/>
    </location>
</feature>
<keyword evidence="5" id="KW-1185">Reference proteome</keyword>
<feature type="non-terminal residue" evidence="4">
    <location>
        <position position="1023"/>
    </location>
</feature>